<dbReference type="AlphaFoldDB" id="A0A645J6Y0"/>
<gene>
    <name evidence="4" type="ORF">SDC9_207092</name>
</gene>
<protein>
    <submittedName>
        <fullName evidence="4">Uncharacterized protein</fullName>
    </submittedName>
</protein>
<dbReference type="Gene3D" id="3.20.20.70">
    <property type="entry name" value="Aldolase class I"/>
    <property type="match status" value="1"/>
</dbReference>
<comment type="caution">
    <text evidence="4">The sequence shown here is derived from an EMBL/GenBank/DDBJ whole genome shotgun (WGS) entry which is preliminary data.</text>
</comment>
<dbReference type="GO" id="GO:0018580">
    <property type="term" value="F:nitronate monooxygenase activity"/>
    <property type="evidence" value="ECO:0007669"/>
    <property type="project" value="InterPro"/>
</dbReference>
<organism evidence="4">
    <name type="scientific">bioreactor metagenome</name>
    <dbReference type="NCBI Taxonomy" id="1076179"/>
    <lineage>
        <taxon>unclassified sequences</taxon>
        <taxon>metagenomes</taxon>
        <taxon>ecological metagenomes</taxon>
    </lineage>
</organism>
<proteinExistence type="predicted"/>
<evidence type="ECO:0000256" key="2">
    <source>
        <dbReference type="ARBA" id="ARBA00022643"/>
    </source>
</evidence>
<evidence type="ECO:0000256" key="3">
    <source>
        <dbReference type="ARBA" id="ARBA00023002"/>
    </source>
</evidence>
<accession>A0A645J6Y0</accession>
<evidence type="ECO:0000313" key="4">
    <source>
        <dbReference type="EMBL" id="MPN59371.1"/>
    </source>
</evidence>
<dbReference type="InterPro" id="IPR013785">
    <property type="entry name" value="Aldolase_TIM"/>
</dbReference>
<sequence length="167" mass="18342">MLDSLKGVEQKLGRKIPVIAAGGIYTGADAKRFMDLGASAVQLGSRFVTTNECDASLKFKQSYLKASESDIEIIQSPVGLPGRAISSEFLNRVKNGLEKPKSCPFHCIKTCDYTKSPYCIIAALYSAFKGNFRKGYAFAGSNAFRADRITSVKETFKSLLNEMNIKY</sequence>
<keyword evidence="1" id="KW-0285">Flavoprotein</keyword>
<dbReference type="PANTHER" id="PTHR32332:SF18">
    <property type="entry name" value="2-NITROPROPANE DIOXYGENASE"/>
    <property type="match status" value="1"/>
</dbReference>
<dbReference type="PANTHER" id="PTHR32332">
    <property type="entry name" value="2-NITROPROPANE DIOXYGENASE"/>
    <property type="match status" value="1"/>
</dbReference>
<evidence type="ECO:0000256" key="1">
    <source>
        <dbReference type="ARBA" id="ARBA00022630"/>
    </source>
</evidence>
<name>A0A645J6Y0_9ZZZZ</name>
<dbReference type="EMBL" id="VSSQ01133292">
    <property type="protein sequence ID" value="MPN59371.1"/>
    <property type="molecule type" value="Genomic_DNA"/>
</dbReference>
<dbReference type="CDD" id="cd04730">
    <property type="entry name" value="NPD_like"/>
    <property type="match status" value="1"/>
</dbReference>
<dbReference type="Pfam" id="PF03060">
    <property type="entry name" value="NMO"/>
    <property type="match status" value="1"/>
</dbReference>
<dbReference type="InterPro" id="IPR004136">
    <property type="entry name" value="NMO"/>
</dbReference>
<keyword evidence="3" id="KW-0560">Oxidoreductase</keyword>
<dbReference type="SUPFAM" id="SSF51412">
    <property type="entry name" value="Inosine monophosphate dehydrogenase (IMPDH)"/>
    <property type="match status" value="1"/>
</dbReference>
<keyword evidence="2" id="KW-0288">FMN</keyword>
<reference evidence="4" key="1">
    <citation type="submission" date="2019-08" db="EMBL/GenBank/DDBJ databases">
        <authorList>
            <person name="Kucharzyk K."/>
            <person name="Murdoch R.W."/>
            <person name="Higgins S."/>
            <person name="Loffler F."/>
        </authorList>
    </citation>
    <scope>NUCLEOTIDE SEQUENCE</scope>
</reference>